<name>A0A835RHI5_VANPL</name>
<evidence type="ECO:0000256" key="1">
    <source>
        <dbReference type="SAM" id="Phobius"/>
    </source>
</evidence>
<evidence type="ECO:0000313" key="2">
    <source>
        <dbReference type="EMBL" id="KAG0486072.1"/>
    </source>
</evidence>
<feature type="transmembrane region" description="Helical" evidence="1">
    <location>
        <begin position="118"/>
        <end position="137"/>
    </location>
</feature>
<protein>
    <submittedName>
        <fullName evidence="2">Uncharacterized protein</fullName>
    </submittedName>
</protein>
<comment type="caution">
    <text evidence="2">The sequence shown here is derived from an EMBL/GenBank/DDBJ whole genome shotgun (WGS) entry which is preliminary data.</text>
</comment>
<proteinExistence type="predicted"/>
<feature type="transmembrane region" description="Helical" evidence="1">
    <location>
        <begin position="88"/>
        <end position="112"/>
    </location>
</feature>
<keyword evidence="1" id="KW-1133">Transmembrane helix</keyword>
<dbReference type="Proteomes" id="UP000639772">
    <property type="component" value="Unassembled WGS sequence"/>
</dbReference>
<keyword evidence="1" id="KW-0812">Transmembrane</keyword>
<organism evidence="2 3">
    <name type="scientific">Vanilla planifolia</name>
    <name type="common">Vanilla</name>
    <dbReference type="NCBI Taxonomy" id="51239"/>
    <lineage>
        <taxon>Eukaryota</taxon>
        <taxon>Viridiplantae</taxon>
        <taxon>Streptophyta</taxon>
        <taxon>Embryophyta</taxon>
        <taxon>Tracheophyta</taxon>
        <taxon>Spermatophyta</taxon>
        <taxon>Magnoliopsida</taxon>
        <taxon>Liliopsida</taxon>
        <taxon>Asparagales</taxon>
        <taxon>Orchidaceae</taxon>
        <taxon>Vanilloideae</taxon>
        <taxon>Vanilleae</taxon>
        <taxon>Vanilla</taxon>
    </lineage>
</organism>
<evidence type="ECO:0000313" key="3">
    <source>
        <dbReference type="Proteomes" id="UP000639772"/>
    </source>
</evidence>
<dbReference type="EMBL" id="JADCNM010000004">
    <property type="protein sequence ID" value="KAG0486072.1"/>
    <property type="molecule type" value="Genomic_DNA"/>
</dbReference>
<keyword evidence="1" id="KW-0472">Membrane</keyword>
<accession>A0A835RHI5</accession>
<gene>
    <name evidence="2" type="ORF">HPP92_008167</name>
</gene>
<sequence>MVQSDEQIGLAMSIRGVSMDRLAAHVGARTDKLILSKASEAGSGLFDVEARRDAPSLICAASWSPHMRFYILASIDISCCRDLAILAIFYRLLGGLLGGDFAGFFVLWFFAWDAAEERFASVTFGFVCLTYLAFCSIKQRPFCHIK</sequence>
<dbReference type="AlphaFoldDB" id="A0A835RHI5"/>
<reference evidence="2 3" key="1">
    <citation type="journal article" date="2020" name="Nat. Food">
        <title>A phased Vanilla planifolia genome enables genetic improvement of flavour and production.</title>
        <authorList>
            <person name="Hasing T."/>
            <person name="Tang H."/>
            <person name="Brym M."/>
            <person name="Khazi F."/>
            <person name="Huang T."/>
            <person name="Chambers A.H."/>
        </authorList>
    </citation>
    <scope>NUCLEOTIDE SEQUENCE [LARGE SCALE GENOMIC DNA]</scope>
    <source>
        <tissue evidence="2">Leaf</tissue>
    </source>
</reference>